<protein>
    <submittedName>
        <fullName evidence="1">Uncharacterized protein</fullName>
    </submittedName>
</protein>
<proteinExistence type="predicted"/>
<sequence>MIGEGSMSCPAFDGVIRGIAPGDVPEELDRKIVNSKNPLALGAKRTKSTGTVVLPNNVSYGGRLGHRADVCPSPDEDVCKGCGVANPDQQHKCDPNCRLCGGRHFTAAKECHQKYQMPYLKSKSPAFAKGKRQLPEIAGRYGFRGSFRYRNHSPPVTPGRSRARSGSSVGQQMKKSTLSWADRVRGGGEAGPSRDPREPLPEQTRDAETTRLQKENTEVPVLVSDSAVASKRSAVSSKEESVSQTYKIKGMLATLTTSVQVALGDPKSGLAALADRIDALELLVIPSTTSTTPM</sequence>
<evidence type="ECO:0000313" key="1">
    <source>
        <dbReference type="EMBL" id="KAH7953212.1"/>
    </source>
</evidence>
<reference evidence="1" key="1">
    <citation type="submission" date="2020-05" db="EMBL/GenBank/DDBJ databases">
        <title>Large-scale comparative analyses of tick genomes elucidate their genetic diversity and vector capacities.</title>
        <authorList>
            <person name="Jia N."/>
            <person name="Wang J."/>
            <person name="Shi W."/>
            <person name="Du L."/>
            <person name="Sun Y."/>
            <person name="Zhan W."/>
            <person name="Jiang J."/>
            <person name="Wang Q."/>
            <person name="Zhang B."/>
            <person name="Ji P."/>
            <person name="Sakyi L.B."/>
            <person name="Cui X."/>
            <person name="Yuan T."/>
            <person name="Jiang B."/>
            <person name="Yang W."/>
            <person name="Lam T.T.-Y."/>
            <person name="Chang Q."/>
            <person name="Ding S."/>
            <person name="Wang X."/>
            <person name="Zhu J."/>
            <person name="Ruan X."/>
            <person name="Zhao L."/>
            <person name="Wei J."/>
            <person name="Que T."/>
            <person name="Du C."/>
            <person name="Cheng J."/>
            <person name="Dai P."/>
            <person name="Han X."/>
            <person name="Huang E."/>
            <person name="Gao Y."/>
            <person name="Liu J."/>
            <person name="Shao H."/>
            <person name="Ye R."/>
            <person name="Li L."/>
            <person name="Wei W."/>
            <person name="Wang X."/>
            <person name="Wang C."/>
            <person name="Yang T."/>
            <person name="Huo Q."/>
            <person name="Li W."/>
            <person name="Guo W."/>
            <person name="Chen H."/>
            <person name="Zhou L."/>
            <person name="Ni X."/>
            <person name="Tian J."/>
            <person name="Zhou Y."/>
            <person name="Sheng Y."/>
            <person name="Liu T."/>
            <person name="Pan Y."/>
            <person name="Xia L."/>
            <person name="Li J."/>
            <person name="Zhao F."/>
            <person name="Cao W."/>
        </authorList>
    </citation>
    <scope>NUCLEOTIDE SEQUENCE</scope>
    <source>
        <strain evidence="1">Dsil-2018</strain>
    </source>
</reference>
<keyword evidence="2" id="KW-1185">Reference proteome</keyword>
<comment type="caution">
    <text evidence="1">The sequence shown here is derived from an EMBL/GenBank/DDBJ whole genome shotgun (WGS) entry which is preliminary data.</text>
</comment>
<name>A0ACB8CW34_DERSI</name>
<accession>A0ACB8CW34</accession>
<dbReference type="EMBL" id="CM023473">
    <property type="protein sequence ID" value="KAH7953212.1"/>
    <property type="molecule type" value="Genomic_DNA"/>
</dbReference>
<dbReference type="Proteomes" id="UP000821865">
    <property type="component" value="Chromosome 4"/>
</dbReference>
<gene>
    <name evidence="1" type="ORF">HPB49_005925</name>
</gene>
<organism evidence="1 2">
    <name type="scientific">Dermacentor silvarum</name>
    <name type="common">Tick</name>
    <dbReference type="NCBI Taxonomy" id="543639"/>
    <lineage>
        <taxon>Eukaryota</taxon>
        <taxon>Metazoa</taxon>
        <taxon>Ecdysozoa</taxon>
        <taxon>Arthropoda</taxon>
        <taxon>Chelicerata</taxon>
        <taxon>Arachnida</taxon>
        <taxon>Acari</taxon>
        <taxon>Parasitiformes</taxon>
        <taxon>Ixodida</taxon>
        <taxon>Ixodoidea</taxon>
        <taxon>Ixodidae</taxon>
        <taxon>Rhipicephalinae</taxon>
        <taxon>Dermacentor</taxon>
    </lineage>
</organism>
<evidence type="ECO:0000313" key="2">
    <source>
        <dbReference type="Proteomes" id="UP000821865"/>
    </source>
</evidence>